<evidence type="ECO:0000313" key="1">
    <source>
        <dbReference type="EMBL" id="GIH92408.1"/>
    </source>
</evidence>
<dbReference type="Proteomes" id="UP000619788">
    <property type="component" value="Unassembled WGS sequence"/>
</dbReference>
<name>A0A8J3SDY5_9ACTN</name>
<evidence type="ECO:0000313" key="2">
    <source>
        <dbReference type="Proteomes" id="UP000619788"/>
    </source>
</evidence>
<comment type="caution">
    <text evidence="1">The sequence shown here is derived from an EMBL/GenBank/DDBJ whole genome shotgun (WGS) entry which is preliminary data.</text>
</comment>
<gene>
    <name evidence="1" type="ORF">Psi01_30380</name>
</gene>
<reference evidence="1 2" key="1">
    <citation type="submission" date="2021-01" db="EMBL/GenBank/DDBJ databases">
        <title>Whole genome shotgun sequence of Planobispora siamensis NBRC 107568.</title>
        <authorList>
            <person name="Komaki H."/>
            <person name="Tamura T."/>
        </authorList>
    </citation>
    <scope>NUCLEOTIDE SEQUENCE [LARGE SCALE GENOMIC DNA]</scope>
    <source>
        <strain evidence="1 2">NBRC 107568</strain>
    </source>
</reference>
<dbReference type="InterPro" id="IPR029058">
    <property type="entry name" value="AB_hydrolase_fold"/>
</dbReference>
<sequence>MPEPLGPTTAVMPGSKRRVVAEAKDLKPRRVRVFKYMETPSSPVAVRGEDYRSSPAPARARPMVPCMDAEHGEGEAPQPIRSGKKPLKRRGFLLTGGLALAGLGGVALIGPDGVRDAYGQIRCGRSPDPPDTAPGARQQATLDGRRVVIGFPPNARGRIPVVIMLQETGGDALTPFDRYAVDRYLAAGGERFAVASVDDWPSADLTGTLLPYLHGCGLDTRRIGLLGWSAGGAGALRLAAELGGEQVAAVAAASPAVTAARAPLRELVDIPVWLGCGDADGWAQQTVTMLKGLQALGAPAEGGISRGCDDTAYRRRILPDQLAFLSRHVTT</sequence>
<keyword evidence="2" id="KW-1185">Reference proteome</keyword>
<accession>A0A8J3SDY5</accession>
<protein>
    <submittedName>
        <fullName evidence="1">Uncharacterized protein</fullName>
    </submittedName>
</protein>
<dbReference type="SUPFAM" id="SSF53474">
    <property type="entry name" value="alpha/beta-Hydrolases"/>
    <property type="match status" value="1"/>
</dbReference>
<dbReference type="Gene3D" id="3.40.50.1820">
    <property type="entry name" value="alpha/beta hydrolase"/>
    <property type="match status" value="1"/>
</dbReference>
<dbReference type="EMBL" id="BOOJ01000027">
    <property type="protein sequence ID" value="GIH92408.1"/>
    <property type="molecule type" value="Genomic_DNA"/>
</dbReference>
<organism evidence="1 2">
    <name type="scientific">Planobispora siamensis</name>
    <dbReference type="NCBI Taxonomy" id="936338"/>
    <lineage>
        <taxon>Bacteria</taxon>
        <taxon>Bacillati</taxon>
        <taxon>Actinomycetota</taxon>
        <taxon>Actinomycetes</taxon>
        <taxon>Streptosporangiales</taxon>
        <taxon>Streptosporangiaceae</taxon>
        <taxon>Planobispora</taxon>
    </lineage>
</organism>
<proteinExistence type="predicted"/>
<dbReference type="AlphaFoldDB" id="A0A8J3SDY5"/>